<keyword evidence="2" id="KW-1185">Reference proteome</keyword>
<comment type="caution">
    <text evidence="1">The sequence shown here is derived from an EMBL/GenBank/DDBJ whole genome shotgun (WGS) entry which is preliminary data.</text>
</comment>
<dbReference type="OrthoDB" id="1025938at2"/>
<dbReference type="Proteomes" id="UP000247903">
    <property type="component" value="Unassembled WGS sequence"/>
</dbReference>
<name>A0A2V4BID4_9FLAO</name>
<sequence length="197" mass="22399">MKTKTILFLVTYLTICNLTYSQSSEHLVFKGVPLDGTLNEYVSKMEQEGFSNLGTENGTAILNGDFAGYKDCMIGVSTLKQKDLVYKIAVIFPEKDTWSTLSGNYFDLKEMLTEKYGKPSEVTEKFDVSSYSQPKDDSEKMYKVQFDNCKYFSVWKTDKGDILLSIEHESVTRCYVALAYLDKLNGDIIKAKAKRDL</sequence>
<evidence type="ECO:0000313" key="2">
    <source>
        <dbReference type="Proteomes" id="UP000247903"/>
    </source>
</evidence>
<dbReference type="EMBL" id="QJHK01000033">
    <property type="protein sequence ID" value="PXY38736.1"/>
    <property type="molecule type" value="Genomic_DNA"/>
</dbReference>
<gene>
    <name evidence="1" type="ORF">DMB65_21215</name>
</gene>
<dbReference type="AlphaFoldDB" id="A0A2V4BID4"/>
<accession>A0A2V4BID4</accession>
<reference evidence="1 2" key="1">
    <citation type="submission" date="2018-05" db="EMBL/GenBank/DDBJ databases">
        <title>Flavobacterium sp. strain IMCC34759, incomplete genome.</title>
        <authorList>
            <person name="Joung Y."/>
            <person name="Cho J."/>
        </authorList>
    </citation>
    <scope>NUCLEOTIDE SEQUENCE [LARGE SCALE GENOMIC DNA]</scope>
    <source>
        <strain evidence="1 2">IMCC34759</strain>
    </source>
</reference>
<dbReference type="RefSeq" id="WP_110308628.1">
    <property type="nucleotide sequence ID" value="NZ_QJHK01000033.1"/>
</dbReference>
<organism evidence="1 2">
    <name type="scientific">Flavobacterium cheongpyeongense</name>
    <dbReference type="NCBI Taxonomy" id="2212651"/>
    <lineage>
        <taxon>Bacteria</taxon>
        <taxon>Pseudomonadati</taxon>
        <taxon>Bacteroidota</taxon>
        <taxon>Flavobacteriia</taxon>
        <taxon>Flavobacteriales</taxon>
        <taxon>Flavobacteriaceae</taxon>
        <taxon>Flavobacterium</taxon>
    </lineage>
</organism>
<protein>
    <submittedName>
        <fullName evidence="1">Uncharacterized protein</fullName>
    </submittedName>
</protein>
<proteinExistence type="predicted"/>
<evidence type="ECO:0000313" key="1">
    <source>
        <dbReference type="EMBL" id="PXY38736.1"/>
    </source>
</evidence>